<dbReference type="SUPFAM" id="SSF53335">
    <property type="entry name" value="S-adenosyl-L-methionine-dependent methyltransferases"/>
    <property type="match status" value="1"/>
</dbReference>
<dbReference type="Proteomes" id="UP000070256">
    <property type="component" value="Unassembled WGS sequence"/>
</dbReference>
<protein>
    <recommendedName>
        <fullName evidence="1">Methyltransferase type 11 domain-containing protein</fullName>
    </recommendedName>
</protein>
<organism evidence="2 3">
    <name type="scientific">candidate division MSBL1 archaeon SCGC-AAA385D11</name>
    <dbReference type="NCBI Taxonomy" id="1698286"/>
    <lineage>
        <taxon>Archaea</taxon>
        <taxon>Methanobacteriati</taxon>
        <taxon>Methanobacteriota</taxon>
        <taxon>candidate division MSBL1</taxon>
    </lineage>
</organism>
<feature type="non-terminal residue" evidence="2">
    <location>
        <position position="1"/>
    </location>
</feature>
<feature type="domain" description="Methyltransferase type 11" evidence="1">
    <location>
        <begin position="3"/>
        <end position="54"/>
    </location>
</feature>
<dbReference type="Pfam" id="PF08241">
    <property type="entry name" value="Methyltransf_11"/>
    <property type="match status" value="1"/>
</dbReference>
<reference evidence="2 3" key="1">
    <citation type="journal article" date="2016" name="Sci. Rep.">
        <title>Metabolic traits of an uncultured archaeal lineage -MSBL1- from brine pools of the Red Sea.</title>
        <authorList>
            <person name="Mwirichia R."/>
            <person name="Alam I."/>
            <person name="Rashid M."/>
            <person name="Vinu M."/>
            <person name="Ba-Alawi W."/>
            <person name="Anthony Kamau A."/>
            <person name="Kamanda Ngugi D."/>
            <person name="Goker M."/>
            <person name="Klenk H.P."/>
            <person name="Bajic V."/>
            <person name="Stingl U."/>
        </authorList>
    </citation>
    <scope>NUCLEOTIDE SEQUENCE [LARGE SCALE GENOMIC DNA]</scope>
    <source>
        <strain evidence="2">SCGC-AAA385D11</strain>
    </source>
</reference>
<dbReference type="InterPro" id="IPR029063">
    <property type="entry name" value="SAM-dependent_MTases_sf"/>
</dbReference>
<evidence type="ECO:0000313" key="3">
    <source>
        <dbReference type="Proteomes" id="UP000070256"/>
    </source>
</evidence>
<keyword evidence="3" id="KW-1185">Reference proteome</keyword>
<sequence>DKEIYGADISDTALNYCRERGISNVYDLEKTEPPKDHFDLITCLDVLEHVHEDVDPSERRSSPMQRR</sequence>
<name>A0A133VN43_9EURY</name>
<dbReference type="InterPro" id="IPR013216">
    <property type="entry name" value="Methyltransf_11"/>
</dbReference>
<dbReference type="EMBL" id="LHYK01000026">
    <property type="protein sequence ID" value="KXB07885.1"/>
    <property type="molecule type" value="Genomic_DNA"/>
</dbReference>
<accession>A0A133VN43</accession>
<proteinExistence type="predicted"/>
<dbReference type="Gene3D" id="3.40.50.150">
    <property type="entry name" value="Vaccinia Virus protein VP39"/>
    <property type="match status" value="1"/>
</dbReference>
<evidence type="ECO:0000259" key="1">
    <source>
        <dbReference type="Pfam" id="PF08241"/>
    </source>
</evidence>
<dbReference type="GO" id="GO:0008757">
    <property type="term" value="F:S-adenosylmethionine-dependent methyltransferase activity"/>
    <property type="evidence" value="ECO:0007669"/>
    <property type="project" value="InterPro"/>
</dbReference>
<evidence type="ECO:0000313" key="2">
    <source>
        <dbReference type="EMBL" id="KXB07885.1"/>
    </source>
</evidence>
<gene>
    <name evidence="2" type="ORF">AKJ58_01560</name>
</gene>
<dbReference type="AlphaFoldDB" id="A0A133VN43"/>
<comment type="caution">
    <text evidence="2">The sequence shown here is derived from an EMBL/GenBank/DDBJ whole genome shotgun (WGS) entry which is preliminary data.</text>
</comment>